<dbReference type="SMART" id="SM00345">
    <property type="entry name" value="HTH_GNTR"/>
    <property type="match status" value="1"/>
</dbReference>
<dbReference type="OrthoDB" id="9802328at2"/>
<keyword evidence="2" id="KW-0238">DNA-binding</keyword>
<dbReference type="EMBL" id="DYXE01000069">
    <property type="protein sequence ID" value="HJH50138.1"/>
    <property type="molecule type" value="Genomic_DNA"/>
</dbReference>
<evidence type="ECO:0000313" key="5">
    <source>
        <dbReference type="EMBL" id="HJH50138.1"/>
    </source>
</evidence>
<feature type="domain" description="HTH gntR-type" evidence="4">
    <location>
        <begin position="11"/>
        <end position="79"/>
    </location>
</feature>
<gene>
    <name evidence="5" type="ORF">K8V39_07740</name>
</gene>
<dbReference type="Pfam" id="PF00392">
    <property type="entry name" value="GntR"/>
    <property type="match status" value="1"/>
</dbReference>
<protein>
    <submittedName>
        <fullName evidence="5">GntR family transcriptional regulator</fullName>
    </submittedName>
</protein>
<dbReference type="PANTHER" id="PTHR38445">
    <property type="entry name" value="HTH-TYPE TRANSCRIPTIONAL REPRESSOR YTRA"/>
    <property type="match status" value="1"/>
</dbReference>
<evidence type="ECO:0000313" key="6">
    <source>
        <dbReference type="Proteomes" id="UP000813420"/>
    </source>
</evidence>
<dbReference type="GO" id="GO:0003700">
    <property type="term" value="F:DNA-binding transcription factor activity"/>
    <property type="evidence" value="ECO:0007669"/>
    <property type="project" value="InterPro"/>
</dbReference>
<evidence type="ECO:0000256" key="1">
    <source>
        <dbReference type="ARBA" id="ARBA00023015"/>
    </source>
</evidence>
<proteinExistence type="predicted"/>
<dbReference type="InterPro" id="IPR036388">
    <property type="entry name" value="WH-like_DNA-bd_sf"/>
</dbReference>
<evidence type="ECO:0000256" key="2">
    <source>
        <dbReference type="ARBA" id="ARBA00023125"/>
    </source>
</evidence>
<dbReference type="SUPFAM" id="SSF46785">
    <property type="entry name" value="Winged helix' DNA-binding domain"/>
    <property type="match status" value="1"/>
</dbReference>
<evidence type="ECO:0000259" key="4">
    <source>
        <dbReference type="PROSITE" id="PS50949"/>
    </source>
</evidence>
<comment type="caution">
    <text evidence="5">The sequence shown here is derived from an EMBL/GenBank/DDBJ whole genome shotgun (WGS) entry which is preliminary data.</text>
</comment>
<sequence>MLIEIDFNSEEALYVQLQNQIIMGIAMDLIKEGDALPSVRQLADTVGINMHTVNKAYTVLKQEGFIRLDRRKGAVIALDVDKAEALLKMRENLRILLAKGCCKNVTRGEVHALVDDIFDEYGKE</sequence>
<keyword evidence="3" id="KW-0804">Transcription</keyword>
<reference evidence="5" key="2">
    <citation type="submission" date="2021-09" db="EMBL/GenBank/DDBJ databases">
        <authorList>
            <person name="Gilroy R."/>
        </authorList>
    </citation>
    <scope>NUCLEOTIDE SEQUENCE</scope>
    <source>
        <strain evidence="5">USAMLcec4-12693</strain>
    </source>
</reference>
<dbReference type="RefSeq" id="WP_070090096.1">
    <property type="nucleotide sequence ID" value="NZ_CABMJS010000026.1"/>
</dbReference>
<dbReference type="CDD" id="cd07377">
    <property type="entry name" value="WHTH_GntR"/>
    <property type="match status" value="1"/>
</dbReference>
<dbReference type="AlphaFoldDB" id="A0A9D2VYM9"/>
<reference evidence="5" key="1">
    <citation type="journal article" date="2021" name="PeerJ">
        <title>Extensive microbial diversity within the chicken gut microbiome revealed by metagenomics and culture.</title>
        <authorList>
            <person name="Gilroy R."/>
            <person name="Ravi A."/>
            <person name="Getino M."/>
            <person name="Pursley I."/>
            <person name="Horton D.L."/>
            <person name="Alikhan N.F."/>
            <person name="Baker D."/>
            <person name="Gharbi K."/>
            <person name="Hall N."/>
            <person name="Watson M."/>
            <person name="Adriaenssens E.M."/>
            <person name="Foster-Nyarko E."/>
            <person name="Jarju S."/>
            <person name="Secka A."/>
            <person name="Antonio M."/>
            <person name="Oren A."/>
            <person name="Chaudhuri R.R."/>
            <person name="La Ragione R."/>
            <person name="Hildebrand F."/>
            <person name="Pallen M.J."/>
        </authorList>
    </citation>
    <scope>NUCLEOTIDE SEQUENCE</scope>
    <source>
        <strain evidence="5">USAMLcec4-12693</strain>
    </source>
</reference>
<dbReference type="InterPro" id="IPR036390">
    <property type="entry name" value="WH_DNA-bd_sf"/>
</dbReference>
<keyword evidence="1" id="KW-0805">Transcription regulation</keyword>
<dbReference type="Proteomes" id="UP000813420">
    <property type="component" value="Unassembled WGS sequence"/>
</dbReference>
<accession>A0A9D2VYM9</accession>
<organism evidence="5 6">
    <name type="scientific">Merdimonas faecis</name>
    <dbReference type="NCBI Taxonomy" id="1653435"/>
    <lineage>
        <taxon>Bacteria</taxon>
        <taxon>Bacillati</taxon>
        <taxon>Bacillota</taxon>
        <taxon>Clostridia</taxon>
        <taxon>Lachnospirales</taxon>
        <taxon>Lachnospiraceae</taxon>
        <taxon>Merdimonas</taxon>
    </lineage>
</organism>
<dbReference type="Gene3D" id="1.10.10.10">
    <property type="entry name" value="Winged helix-like DNA-binding domain superfamily/Winged helix DNA-binding domain"/>
    <property type="match status" value="1"/>
</dbReference>
<evidence type="ECO:0000256" key="3">
    <source>
        <dbReference type="ARBA" id="ARBA00023163"/>
    </source>
</evidence>
<dbReference type="InterPro" id="IPR000524">
    <property type="entry name" value="Tscrpt_reg_HTH_GntR"/>
</dbReference>
<name>A0A9D2VYM9_9FIRM</name>
<dbReference type="GO" id="GO:0003677">
    <property type="term" value="F:DNA binding"/>
    <property type="evidence" value="ECO:0007669"/>
    <property type="project" value="UniProtKB-KW"/>
</dbReference>
<dbReference type="PANTHER" id="PTHR38445:SF12">
    <property type="entry name" value="GNTR-FAMILY TRANSCRIPTIONAL REGULATOR"/>
    <property type="match status" value="1"/>
</dbReference>
<dbReference type="PROSITE" id="PS50949">
    <property type="entry name" value="HTH_GNTR"/>
    <property type="match status" value="1"/>
</dbReference>